<reference evidence="3" key="1">
    <citation type="submission" date="2018-10" db="EMBL/GenBank/DDBJ databases">
        <authorList>
            <person name="Peiro R."/>
            <person name="Begona"/>
            <person name="Cbmso G."/>
            <person name="Lopez M."/>
            <person name="Gonzalez S."/>
            <person name="Sacristan E."/>
            <person name="Castillo E."/>
        </authorList>
    </citation>
    <scope>NUCLEOTIDE SEQUENCE [LARGE SCALE GENOMIC DNA]</scope>
</reference>
<dbReference type="Gene3D" id="1.10.287.1490">
    <property type="match status" value="1"/>
</dbReference>
<proteinExistence type="predicted"/>
<evidence type="ECO:0000313" key="3">
    <source>
        <dbReference type="Proteomes" id="UP000289200"/>
    </source>
</evidence>
<sequence>MSDDAVTATLTTAEIISRLRAMPSPTRLAAAERLEQLTDEVADAQDEIADALTEIERLTAERDSAGDEMERLAAERDALRAAIVRHRENVWGSGPVRHDEDEALYAALAGRPEPDVVNERDAEHG</sequence>
<evidence type="ECO:0000256" key="1">
    <source>
        <dbReference type="SAM" id="Coils"/>
    </source>
</evidence>
<gene>
    <name evidence="2" type="ORF">RHODGE_RHODGE_03290</name>
</gene>
<dbReference type="EMBL" id="UWOC01000161">
    <property type="protein sequence ID" value="VCU10104.1"/>
    <property type="molecule type" value="Genomic_DNA"/>
</dbReference>
<keyword evidence="3" id="KW-1185">Reference proteome</keyword>
<keyword evidence="1" id="KW-0175">Coiled coil</keyword>
<protein>
    <submittedName>
        <fullName evidence="2">Uncharacterized protein</fullName>
    </submittedName>
</protein>
<accession>A0A447CXY4</accession>
<dbReference type="AlphaFoldDB" id="A0A447CXY4"/>
<dbReference type="RefSeq" id="WP_129610005.1">
    <property type="nucleotide sequence ID" value="NZ_UWOC01000161.1"/>
</dbReference>
<feature type="coiled-coil region" evidence="1">
    <location>
        <begin position="27"/>
        <end position="89"/>
    </location>
</feature>
<name>A0A447CXY4_9BRAD</name>
<dbReference type="Proteomes" id="UP000289200">
    <property type="component" value="Unassembled WGS sequence"/>
</dbReference>
<organism evidence="2 3">
    <name type="scientific">Rhodoplanes serenus</name>
    <dbReference type="NCBI Taxonomy" id="200615"/>
    <lineage>
        <taxon>Bacteria</taxon>
        <taxon>Pseudomonadati</taxon>
        <taxon>Pseudomonadota</taxon>
        <taxon>Alphaproteobacteria</taxon>
        <taxon>Hyphomicrobiales</taxon>
        <taxon>Nitrobacteraceae</taxon>
        <taxon>Rhodoplanes</taxon>
    </lineage>
</organism>
<comment type="caution">
    <text evidence="2">The sequence shown here is derived from an EMBL/GenBank/DDBJ whole genome shotgun (WGS) entry which is preliminary data.</text>
</comment>
<evidence type="ECO:0000313" key="2">
    <source>
        <dbReference type="EMBL" id="VCU10104.1"/>
    </source>
</evidence>